<dbReference type="GO" id="GO:0003700">
    <property type="term" value="F:DNA-binding transcription factor activity"/>
    <property type="evidence" value="ECO:0007669"/>
    <property type="project" value="InterPro"/>
</dbReference>
<name>A0AAU7CS38_9BACT</name>
<accession>A0AAU7CS38</accession>
<dbReference type="InterPro" id="IPR013325">
    <property type="entry name" value="RNA_pol_sigma_r2"/>
</dbReference>
<gene>
    <name evidence="2" type="ORF">V5E97_19340</name>
</gene>
<dbReference type="InterPro" id="IPR053812">
    <property type="entry name" value="HTH_Sigma70_ECF-like"/>
</dbReference>
<dbReference type="RefSeq" id="WP_406700948.1">
    <property type="nucleotide sequence ID" value="NZ_CP155447.1"/>
</dbReference>
<organism evidence="2">
    <name type="scientific">Singulisphaera sp. Ch08</name>
    <dbReference type="NCBI Taxonomy" id="3120278"/>
    <lineage>
        <taxon>Bacteria</taxon>
        <taxon>Pseudomonadati</taxon>
        <taxon>Planctomycetota</taxon>
        <taxon>Planctomycetia</taxon>
        <taxon>Isosphaerales</taxon>
        <taxon>Isosphaeraceae</taxon>
        <taxon>Singulisphaera</taxon>
    </lineage>
</organism>
<dbReference type="Pfam" id="PF07638">
    <property type="entry name" value="Sigma70_ECF"/>
    <property type="match status" value="1"/>
</dbReference>
<sequence length="201" mass="22999">MSDGNFLFPDLIRRVRLGDADAAEELIRRYEPEIRLKVRTWLRLRNPELRRAFDSMDICQSVMAHFFVRVTAGQYDLDEPSQLLGLLTVMARNKLSEQVRYQQSQRRDLRRTHSMGTEALTAANRETPSSLASAKELLAAFRSRLSIDELELADMRARGREWASIAEELGGTPDGRRKQWSRSIDRVARELGLVEGGDVPL</sequence>
<dbReference type="AlphaFoldDB" id="A0AAU7CS38"/>
<dbReference type="GO" id="GO:0006352">
    <property type="term" value="P:DNA-templated transcription initiation"/>
    <property type="evidence" value="ECO:0007669"/>
    <property type="project" value="InterPro"/>
</dbReference>
<dbReference type="SUPFAM" id="SSF88946">
    <property type="entry name" value="Sigma2 domain of RNA polymerase sigma factors"/>
    <property type="match status" value="1"/>
</dbReference>
<dbReference type="Gene3D" id="1.10.1740.10">
    <property type="match status" value="1"/>
</dbReference>
<protein>
    <submittedName>
        <fullName evidence="2">ECF-type sigma factor</fullName>
    </submittedName>
</protein>
<feature type="domain" description="RNA polymerase sigma-70 ECF-like HTH" evidence="1">
    <location>
        <begin position="10"/>
        <end position="181"/>
    </location>
</feature>
<evidence type="ECO:0000259" key="1">
    <source>
        <dbReference type="Pfam" id="PF07638"/>
    </source>
</evidence>
<dbReference type="EMBL" id="CP155447">
    <property type="protein sequence ID" value="XBH08110.1"/>
    <property type="molecule type" value="Genomic_DNA"/>
</dbReference>
<proteinExistence type="predicted"/>
<reference evidence="2" key="1">
    <citation type="submission" date="2024-05" db="EMBL/GenBank/DDBJ databases">
        <title>Planctomycetes of the genus Singulisphaera possess chitinolytic capabilities.</title>
        <authorList>
            <person name="Ivanova A."/>
        </authorList>
    </citation>
    <scope>NUCLEOTIDE SEQUENCE</scope>
    <source>
        <strain evidence="2">Ch08T</strain>
    </source>
</reference>
<evidence type="ECO:0000313" key="2">
    <source>
        <dbReference type="EMBL" id="XBH08110.1"/>
    </source>
</evidence>